<dbReference type="AlphaFoldDB" id="X0T4F0"/>
<gene>
    <name evidence="6" type="ORF">S01H1_25232</name>
</gene>
<dbReference type="Pfam" id="PF00082">
    <property type="entry name" value="Peptidase_S8"/>
    <property type="match status" value="1"/>
</dbReference>
<sequence length="286" mass="30161">ATVYEFWDFITQNVFSGTAPEADVLTMSIGSQFQDWWARGIESMAQHTGLIVVAGIGNGSGVYDPVLYPAAGTNIIGVGVVNAVNSPDFSTNLANFALPQPGNSSFGPTADGRCKPDIVAPGNCLAADANTAFGYEPTGDWSSLSAPIVAGTAALLVQTAKQNPDLSSAIPPKTENCLIKAILLNSAKKLAYWHKGALGHDDDHEVPLDYAQGAGLVNALGAYEHLVAGRAGPGNIPPRGWDIDQLELPSRTQENTYSMTLAPNAGGFITVTLVWNKHFAESYPFQ</sequence>
<protein>
    <recommendedName>
        <fullName evidence="5">Peptidase S8/S53 domain-containing protein</fullName>
    </recommendedName>
</protein>
<dbReference type="PANTHER" id="PTHR43806:SF11">
    <property type="entry name" value="CEREVISIN-RELATED"/>
    <property type="match status" value="1"/>
</dbReference>
<evidence type="ECO:0000259" key="5">
    <source>
        <dbReference type="Pfam" id="PF00082"/>
    </source>
</evidence>
<feature type="non-terminal residue" evidence="6">
    <location>
        <position position="1"/>
    </location>
</feature>
<evidence type="ECO:0000256" key="2">
    <source>
        <dbReference type="ARBA" id="ARBA00022670"/>
    </source>
</evidence>
<accession>X0T4F0</accession>
<dbReference type="SUPFAM" id="SSF52743">
    <property type="entry name" value="Subtilisin-like"/>
    <property type="match status" value="1"/>
</dbReference>
<keyword evidence="2" id="KW-0645">Protease</keyword>
<keyword evidence="4" id="KW-0720">Serine protease</keyword>
<dbReference type="PROSITE" id="PS51892">
    <property type="entry name" value="SUBTILASE"/>
    <property type="match status" value="1"/>
</dbReference>
<comment type="similarity">
    <text evidence="1">Belongs to the peptidase S8 family.</text>
</comment>
<evidence type="ECO:0000256" key="3">
    <source>
        <dbReference type="ARBA" id="ARBA00022801"/>
    </source>
</evidence>
<dbReference type="GO" id="GO:0004252">
    <property type="term" value="F:serine-type endopeptidase activity"/>
    <property type="evidence" value="ECO:0007669"/>
    <property type="project" value="InterPro"/>
</dbReference>
<dbReference type="GO" id="GO:0006508">
    <property type="term" value="P:proteolysis"/>
    <property type="evidence" value="ECO:0007669"/>
    <property type="project" value="UniProtKB-KW"/>
</dbReference>
<proteinExistence type="inferred from homology"/>
<dbReference type="Gene3D" id="3.40.50.200">
    <property type="entry name" value="Peptidase S8/S53 domain"/>
    <property type="match status" value="1"/>
</dbReference>
<comment type="caution">
    <text evidence="6">The sequence shown here is derived from an EMBL/GenBank/DDBJ whole genome shotgun (WGS) entry which is preliminary data.</text>
</comment>
<evidence type="ECO:0000313" key="6">
    <source>
        <dbReference type="EMBL" id="GAF88094.1"/>
    </source>
</evidence>
<dbReference type="InterPro" id="IPR036852">
    <property type="entry name" value="Peptidase_S8/S53_dom_sf"/>
</dbReference>
<feature type="non-terminal residue" evidence="6">
    <location>
        <position position="286"/>
    </location>
</feature>
<dbReference type="PANTHER" id="PTHR43806">
    <property type="entry name" value="PEPTIDASE S8"/>
    <property type="match status" value="1"/>
</dbReference>
<feature type="domain" description="Peptidase S8/S53" evidence="5">
    <location>
        <begin position="21"/>
        <end position="190"/>
    </location>
</feature>
<reference evidence="6" key="1">
    <citation type="journal article" date="2014" name="Front. Microbiol.">
        <title>High frequency of phylogenetically diverse reductive dehalogenase-homologous genes in deep subseafloor sedimentary metagenomes.</title>
        <authorList>
            <person name="Kawai M."/>
            <person name="Futagami T."/>
            <person name="Toyoda A."/>
            <person name="Takaki Y."/>
            <person name="Nishi S."/>
            <person name="Hori S."/>
            <person name="Arai W."/>
            <person name="Tsubouchi T."/>
            <person name="Morono Y."/>
            <person name="Uchiyama I."/>
            <person name="Ito T."/>
            <person name="Fujiyama A."/>
            <person name="Inagaki F."/>
            <person name="Takami H."/>
        </authorList>
    </citation>
    <scope>NUCLEOTIDE SEQUENCE</scope>
    <source>
        <strain evidence="6">Expedition CK06-06</strain>
    </source>
</reference>
<evidence type="ECO:0000256" key="1">
    <source>
        <dbReference type="ARBA" id="ARBA00011073"/>
    </source>
</evidence>
<keyword evidence="3" id="KW-0378">Hydrolase</keyword>
<dbReference type="InterPro" id="IPR000209">
    <property type="entry name" value="Peptidase_S8/S53_dom"/>
</dbReference>
<dbReference type="InterPro" id="IPR050131">
    <property type="entry name" value="Peptidase_S8_subtilisin-like"/>
</dbReference>
<organism evidence="6">
    <name type="scientific">marine sediment metagenome</name>
    <dbReference type="NCBI Taxonomy" id="412755"/>
    <lineage>
        <taxon>unclassified sequences</taxon>
        <taxon>metagenomes</taxon>
        <taxon>ecological metagenomes</taxon>
    </lineage>
</organism>
<dbReference type="EMBL" id="BARS01015218">
    <property type="protein sequence ID" value="GAF88094.1"/>
    <property type="molecule type" value="Genomic_DNA"/>
</dbReference>
<evidence type="ECO:0000256" key="4">
    <source>
        <dbReference type="ARBA" id="ARBA00022825"/>
    </source>
</evidence>
<name>X0T4F0_9ZZZZ</name>